<organism evidence="1 2">
    <name type="scientific">Auriscalpium vulgare</name>
    <dbReference type="NCBI Taxonomy" id="40419"/>
    <lineage>
        <taxon>Eukaryota</taxon>
        <taxon>Fungi</taxon>
        <taxon>Dikarya</taxon>
        <taxon>Basidiomycota</taxon>
        <taxon>Agaricomycotina</taxon>
        <taxon>Agaricomycetes</taxon>
        <taxon>Russulales</taxon>
        <taxon>Auriscalpiaceae</taxon>
        <taxon>Auriscalpium</taxon>
    </lineage>
</organism>
<accession>A0ACB8RYG7</accession>
<dbReference type="Proteomes" id="UP000814033">
    <property type="component" value="Unassembled WGS sequence"/>
</dbReference>
<evidence type="ECO:0000313" key="2">
    <source>
        <dbReference type="Proteomes" id="UP000814033"/>
    </source>
</evidence>
<gene>
    <name evidence="1" type="ORF">FA95DRAFT_1557807</name>
</gene>
<reference evidence="1" key="1">
    <citation type="submission" date="2021-02" db="EMBL/GenBank/DDBJ databases">
        <authorList>
            <consortium name="DOE Joint Genome Institute"/>
            <person name="Ahrendt S."/>
            <person name="Looney B.P."/>
            <person name="Miyauchi S."/>
            <person name="Morin E."/>
            <person name="Drula E."/>
            <person name="Courty P.E."/>
            <person name="Chicoki N."/>
            <person name="Fauchery L."/>
            <person name="Kohler A."/>
            <person name="Kuo A."/>
            <person name="Labutti K."/>
            <person name="Pangilinan J."/>
            <person name="Lipzen A."/>
            <person name="Riley R."/>
            <person name="Andreopoulos W."/>
            <person name="He G."/>
            <person name="Johnson J."/>
            <person name="Barry K.W."/>
            <person name="Grigoriev I.V."/>
            <person name="Nagy L."/>
            <person name="Hibbett D."/>
            <person name="Henrissat B."/>
            <person name="Matheny P.B."/>
            <person name="Labbe J."/>
            <person name="Martin F."/>
        </authorList>
    </citation>
    <scope>NUCLEOTIDE SEQUENCE</scope>
    <source>
        <strain evidence="1">FP105234-sp</strain>
    </source>
</reference>
<evidence type="ECO:0000313" key="1">
    <source>
        <dbReference type="EMBL" id="KAI0048578.1"/>
    </source>
</evidence>
<keyword evidence="2" id="KW-1185">Reference proteome</keyword>
<dbReference type="EMBL" id="MU275884">
    <property type="protein sequence ID" value="KAI0048578.1"/>
    <property type="molecule type" value="Genomic_DNA"/>
</dbReference>
<protein>
    <submittedName>
        <fullName evidence="1">Uncharacterized protein</fullName>
    </submittedName>
</protein>
<proteinExistence type="predicted"/>
<name>A0ACB8RYG7_9AGAM</name>
<sequence length="435" mass="47526">MAAPLTAVAHAQLEALRQTILAQSNEIEQQQKKLENMQAVVEGQNELIKARHTGAGSKSDGESEEGYDSTDEADDRVLPEPLCDRDTSGNIYRDTSDNILRCSACAWEVIKATCVMCHLEHNVDSYGDAFEQKERGGHRDVTMDDDTTLLEERLPWPRGATPLDPLDPTDAASVPSAYASNVQEYTALLKRGASREMCEAFQLQYTYSGGIVAWADWQLFADFSGPGMKDGDQWKILLGRRVPREVSDKDGSRFMEALLEEAVVFPLTRQDDCGSWETVLEEPGVWVTRPRPAEDAQSGDAQSELGQDDDASETDEIDTGVVVDIDRGVAWARASGEPLFADAYEAEGIDDEKAETDPKHTLQASDANDDYDSEYDSADDDSVSESEGSSGTSAEETSEEEDEEGEELVHELDDLVIAAGNGNASGSSSRGYVRV</sequence>
<comment type="caution">
    <text evidence="1">The sequence shown here is derived from an EMBL/GenBank/DDBJ whole genome shotgun (WGS) entry which is preliminary data.</text>
</comment>
<reference evidence="1" key="2">
    <citation type="journal article" date="2022" name="New Phytol.">
        <title>Evolutionary transition to the ectomycorrhizal habit in the genomes of a hyperdiverse lineage of mushroom-forming fungi.</title>
        <authorList>
            <person name="Looney B."/>
            <person name="Miyauchi S."/>
            <person name="Morin E."/>
            <person name="Drula E."/>
            <person name="Courty P.E."/>
            <person name="Kohler A."/>
            <person name="Kuo A."/>
            <person name="LaButti K."/>
            <person name="Pangilinan J."/>
            <person name="Lipzen A."/>
            <person name="Riley R."/>
            <person name="Andreopoulos W."/>
            <person name="He G."/>
            <person name="Johnson J."/>
            <person name="Nolan M."/>
            <person name="Tritt A."/>
            <person name="Barry K.W."/>
            <person name="Grigoriev I.V."/>
            <person name="Nagy L.G."/>
            <person name="Hibbett D."/>
            <person name="Henrissat B."/>
            <person name="Matheny P.B."/>
            <person name="Labbe J."/>
            <person name="Martin F.M."/>
        </authorList>
    </citation>
    <scope>NUCLEOTIDE SEQUENCE</scope>
    <source>
        <strain evidence="1">FP105234-sp</strain>
    </source>
</reference>